<dbReference type="GO" id="GO:0005730">
    <property type="term" value="C:nucleolus"/>
    <property type="evidence" value="ECO:0007669"/>
    <property type="project" value="TreeGrafter"/>
</dbReference>
<feature type="compositionally biased region" description="Polar residues" evidence="1">
    <location>
        <begin position="48"/>
        <end position="57"/>
    </location>
</feature>
<dbReference type="Proteomes" id="UP000355283">
    <property type="component" value="Unassembled WGS sequence"/>
</dbReference>
<proteinExistence type="predicted"/>
<dbReference type="EMBL" id="SDOX01000005">
    <property type="protein sequence ID" value="TFJ87527.1"/>
    <property type="molecule type" value="Genomic_DNA"/>
</dbReference>
<dbReference type="InterPro" id="IPR013865">
    <property type="entry name" value="FAM32A"/>
</dbReference>
<dbReference type="PANTHER" id="PTHR13282:SF6">
    <property type="entry name" value="PROTEIN FAM32A"/>
    <property type="match status" value="1"/>
</dbReference>
<gene>
    <name evidence="2" type="ORF">NSK_000878</name>
</gene>
<protein>
    <recommendedName>
        <fullName evidence="4">DUF1754-domain-containing protein</fullName>
    </recommendedName>
</protein>
<keyword evidence="3" id="KW-1185">Reference proteome</keyword>
<sequence>MPVGGALKLKGLPTKDKKKKKRQRDERSHHEGDAILTHEKEEERGGNESVSDTSSFPSEKDDGLTETQRRHIAKLKERERQNIKKLVSKSHRERIDEFNQYLSVLTEHNDIPRVSAAGNG</sequence>
<reference evidence="2 3" key="1">
    <citation type="submission" date="2019-01" db="EMBL/GenBank/DDBJ databases">
        <title>Nuclear Genome Assembly of the Microalgal Biofuel strain Nannochloropsis salina CCMP1776.</title>
        <authorList>
            <person name="Hovde B."/>
        </authorList>
    </citation>
    <scope>NUCLEOTIDE SEQUENCE [LARGE SCALE GENOMIC DNA]</scope>
    <source>
        <strain evidence="2 3">CCMP1776</strain>
    </source>
</reference>
<comment type="caution">
    <text evidence="2">The sequence shown here is derived from an EMBL/GenBank/DDBJ whole genome shotgun (WGS) entry which is preliminary data.</text>
</comment>
<dbReference type="AlphaFoldDB" id="A0A4D9DAW3"/>
<feature type="compositionally biased region" description="Basic and acidic residues" evidence="1">
    <location>
        <begin position="23"/>
        <end position="46"/>
    </location>
</feature>
<accession>A0A4D9DAW3</accession>
<organism evidence="2 3">
    <name type="scientific">Nannochloropsis salina CCMP1776</name>
    <dbReference type="NCBI Taxonomy" id="1027361"/>
    <lineage>
        <taxon>Eukaryota</taxon>
        <taxon>Sar</taxon>
        <taxon>Stramenopiles</taxon>
        <taxon>Ochrophyta</taxon>
        <taxon>Eustigmatophyceae</taxon>
        <taxon>Eustigmatales</taxon>
        <taxon>Monodopsidaceae</taxon>
        <taxon>Microchloropsis</taxon>
        <taxon>Microchloropsis salina</taxon>
    </lineage>
</organism>
<evidence type="ECO:0000256" key="1">
    <source>
        <dbReference type="SAM" id="MobiDB-lite"/>
    </source>
</evidence>
<dbReference type="OrthoDB" id="205403at2759"/>
<name>A0A4D9DAW3_9STRA</name>
<dbReference type="Pfam" id="PF08555">
    <property type="entry name" value="FAM32A"/>
    <property type="match status" value="1"/>
</dbReference>
<feature type="compositionally biased region" description="Basic and acidic residues" evidence="1">
    <location>
        <begin position="58"/>
        <end position="69"/>
    </location>
</feature>
<evidence type="ECO:0000313" key="3">
    <source>
        <dbReference type="Proteomes" id="UP000355283"/>
    </source>
</evidence>
<feature type="region of interest" description="Disordered" evidence="1">
    <location>
        <begin position="1"/>
        <end position="69"/>
    </location>
</feature>
<evidence type="ECO:0000313" key="2">
    <source>
        <dbReference type="EMBL" id="TFJ87527.1"/>
    </source>
</evidence>
<evidence type="ECO:0008006" key="4">
    <source>
        <dbReference type="Google" id="ProtNLM"/>
    </source>
</evidence>
<dbReference type="PANTHER" id="PTHR13282">
    <property type="entry name" value="PROTEIN FAM32A"/>
    <property type="match status" value="1"/>
</dbReference>